<feature type="compositionally biased region" description="Polar residues" evidence="1">
    <location>
        <begin position="267"/>
        <end position="277"/>
    </location>
</feature>
<evidence type="ECO:0000313" key="2">
    <source>
        <dbReference type="EMBL" id="KAI1879420.1"/>
    </source>
</evidence>
<feature type="region of interest" description="Disordered" evidence="1">
    <location>
        <begin position="99"/>
        <end position="205"/>
    </location>
</feature>
<comment type="caution">
    <text evidence="2">The sequence shown here is derived from an EMBL/GenBank/DDBJ whole genome shotgun (WGS) entry which is preliminary data.</text>
</comment>
<organism evidence="2 3">
    <name type="scientific">Neoarthrinium moseri</name>
    <dbReference type="NCBI Taxonomy" id="1658444"/>
    <lineage>
        <taxon>Eukaryota</taxon>
        <taxon>Fungi</taxon>
        <taxon>Dikarya</taxon>
        <taxon>Ascomycota</taxon>
        <taxon>Pezizomycotina</taxon>
        <taxon>Sordariomycetes</taxon>
        <taxon>Xylariomycetidae</taxon>
        <taxon>Amphisphaeriales</taxon>
        <taxon>Apiosporaceae</taxon>
        <taxon>Neoarthrinium</taxon>
    </lineage>
</organism>
<feature type="compositionally biased region" description="Low complexity" evidence="1">
    <location>
        <begin position="155"/>
        <end position="169"/>
    </location>
</feature>
<dbReference type="PANTHER" id="PTHR40625">
    <property type="entry name" value="GTP-BINDING PROTEIN ESDC-RELATED"/>
    <property type="match status" value="1"/>
</dbReference>
<name>A0A9P9WU83_9PEZI</name>
<gene>
    <name evidence="2" type="ORF">JX265_002374</name>
</gene>
<dbReference type="Proteomes" id="UP000829685">
    <property type="component" value="Unassembled WGS sequence"/>
</dbReference>
<dbReference type="EMBL" id="JAFIMR010000004">
    <property type="protein sequence ID" value="KAI1879420.1"/>
    <property type="molecule type" value="Genomic_DNA"/>
</dbReference>
<dbReference type="AlphaFoldDB" id="A0A9P9WU83"/>
<feature type="region of interest" description="Disordered" evidence="1">
    <location>
        <begin position="348"/>
        <end position="389"/>
    </location>
</feature>
<proteinExistence type="predicted"/>
<feature type="compositionally biased region" description="Basic and acidic residues" evidence="1">
    <location>
        <begin position="1"/>
        <end position="10"/>
    </location>
</feature>
<feature type="region of interest" description="Disordered" evidence="1">
    <location>
        <begin position="1"/>
        <end position="30"/>
    </location>
</feature>
<accession>A0A9P9WU83</accession>
<feature type="compositionally biased region" description="Polar residues" evidence="1">
    <location>
        <begin position="378"/>
        <end position="389"/>
    </location>
</feature>
<feature type="region of interest" description="Disordered" evidence="1">
    <location>
        <begin position="254"/>
        <end position="277"/>
    </location>
</feature>
<keyword evidence="3" id="KW-1185">Reference proteome</keyword>
<protein>
    <submittedName>
        <fullName evidence="2">Uncharacterized protein</fullName>
    </submittedName>
</protein>
<evidence type="ECO:0000256" key="1">
    <source>
        <dbReference type="SAM" id="MobiDB-lite"/>
    </source>
</evidence>
<dbReference type="PANTHER" id="PTHR40625:SF1">
    <property type="entry name" value="AMP-ACTIVATED PROTEIN KINASE GLYCOGEN-BINDING DOMAIN-CONTAINING PROTEIN"/>
    <property type="match status" value="1"/>
</dbReference>
<evidence type="ECO:0000313" key="3">
    <source>
        <dbReference type="Proteomes" id="UP000829685"/>
    </source>
</evidence>
<sequence>MERDGRRDPGQWRGCHTFQEIGSGGGIQKRSGGLKMGETYYYYYEVDGSTETHDPSRPSTNVCPYLPGQTVNTLEVPVEFSSRSRSASMNSLHATDFKTMDPRDKFTTPRPAPPVPDSFGPRIPTSHPIQLRHKASARSLSPSPSWAGVARRFLGLRPSSRSSDGSRSLNSRDSEDVPFGAGLGARLGESRSTTPSDSCRSRDLSPESLRRFLSEDTPMPHFLPGQAHKLTIPDEIVEDIEDDDNFATSTVSETAPFTTLSPPPFQRSLSSSSVNGNNESMTTLVPERHAGEVSSSDTGMTGPKPVVMLDTSRSYLSFSATSSSVASPISPQFVSSPANVNFSFFDESNEDDLPHSGPNDAMNGQHRHQPFAGYSLPQPATSGQKYPATNRSTCAFGYPDVVTRNESDVPIGNTSLLSLNGLDAGLNELTDEISWIANAI</sequence>
<reference evidence="2" key="1">
    <citation type="submission" date="2021-03" db="EMBL/GenBank/DDBJ databases">
        <title>Revisited historic fungal species revealed as producer of novel bioactive compounds through whole genome sequencing and comparative genomics.</title>
        <authorList>
            <person name="Vignolle G.A."/>
            <person name="Hochenegger N."/>
            <person name="Mach R.L."/>
            <person name="Mach-Aigner A.R."/>
            <person name="Javad Rahimi M."/>
            <person name="Salim K.A."/>
            <person name="Chan C.M."/>
            <person name="Lim L.B.L."/>
            <person name="Cai F."/>
            <person name="Druzhinina I.S."/>
            <person name="U'Ren J.M."/>
            <person name="Derntl C."/>
        </authorList>
    </citation>
    <scope>NUCLEOTIDE SEQUENCE</scope>
    <source>
        <strain evidence="2">TUCIM 5799</strain>
    </source>
</reference>